<keyword evidence="4 6" id="KW-1133">Transmembrane helix</keyword>
<feature type="domain" description="ABC transporter family G" evidence="9">
    <location>
        <begin position="73"/>
        <end position="135"/>
    </location>
</feature>
<protein>
    <recommendedName>
        <fullName evidence="12">Brefeldin A resistance protein</fullName>
    </recommendedName>
</protein>
<feature type="transmembrane region" description="Helical" evidence="6">
    <location>
        <begin position="243"/>
        <end position="264"/>
    </location>
</feature>
<sequence length="513" mass="57796">MCGLEAYADASIGSLGIEFRKRVTIGVELAAKPTLLLFLDEPTSGLDSQSAWAIMAFLRNLANNGQAILCTIHQPSADLFQVFDRLLLLRKGGQTVYFGDLGHNATTLIHYFEKNGARHCEPTENPAEFMLDVIGAGATATSEQDWHAIWKRSSEAVETQEELESIHKDGRSRPPVEATIHSEFATPWVHQLKELCFRDTRAHWRSPTYLMAKLVLNIFGGLFIGFTFFKAKNTQQGTQNQLFAVYMATILSAPLSNQLMVPFLEMRKIYEIRERPSRMFSWTALVTSQFLADLPWNILGSSIFFLCWYWTVAFDTSRAGFTYLMLGVTFPLYYTSLAMGVAAMAPSAEISALLFSVLFSFILTFNGVLQPFRELGWWKWMYHVSPYTYLIEALLGQALGHHAIRCSPVELVTLTPPSGQTCGSYLDTYISHAGGYVTNPSATSACEFCAFATTDQFLENNFNIFYSNHWRDFGIMIGYIIFNIAAIYLLTYWFRIRTGSILGSLKARLSRKS</sequence>
<organism evidence="10 11">
    <name type="scientific">Asterophora parasitica</name>
    <dbReference type="NCBI Taxonomy" id="117018"/>
    <lineage>
        <taxon>Eukaryota</taxon>
        <taxon>Fungi</taxon>
        <taxon>Dikarya</taxon>
        <taxon>Basidiomycota</taxon>
        <taxon>Agaricomycotina</taxon>
        <taxon>Agaricomycetes</taxon>
        <taxon>Agaricomycetidae</taxon>
        <taxon>Agaricales</taxon>
        <taxon>Tricholomatineae</taxon>
        <taxon>Lyophyllaceae</taxon>
        <taxon>Asterophora</taxon>
    </lineage>
</organism>
<feature type="transmembrane region" description="Helical" evidence="6">
    <location>
        <begin position="352"/>
        <end position="372"/>
    </location>
</feature>
<name>A0A9P7G6Q4_9AGAR</name>
<dbReference type="Pfam" id="PF19055">
    <property type="entry name" value="ABC2_membrane_7"/>
    <property type="match status" value="1"/>
</dbReference>
<feature type="transmembrane region" description="Helical" evidence="6">
    <location>
        <begin position="285"/>
        <end position="311"/>
    </location>
</feature>
<evidence type="ECO:0000256" key="1">
    <source>
        <dbReference type="ARBA" id="ARBA00004141"/>
    </source>
</evidence>
<reference evidence="10" key="1">
    <citation type="submission" date="2020-07" db="EMBL/GenBank/DDBJ databases">
        <authorList>
            <person name="Nieuwenhuis M."/>
            <person name="Van De Peppel L.J.J."/>
        </authorList>
    </citation>
    <scope>NUCLEOTIDE SEQUENCE</scope>
    <source>
        <strain evidence="10">AP01</strain>
        <tissue evidence="10">Mycelium</tissue>
    </source>
</reference>
<dbReference type="InterPro" id="IPR010929">
    <property type="entry name" value="PDR_CDR_ABC"/>
</dbReference>
<keyword evidence="11" id="KW-1185">Reference proteome</keyword>
<reference evidence="10" key="2">
    <citation type="submission" date="2021-10" db="EMBL/GenBank/DDBJ databases">
        <title>Phylogenomics reveals ancestral predisposition of the termite-cultivated fungus Termitomyces towards a domesticated lifestyle.</title>
        <authorList>
            <person name="Auxier B."/>
            <person name="Grum-Grzhimaylo A."/>
            <person name="Cardenas M.E."/>
            <person name="Lodge J.D."/>
            <person name="Laessoe T."/>
            <person name="Pedersen O."/>
            <person name="Smith M.E."/>
            <person name="Kuyper T.W."/>
            <person name="Franco-Molano E.A."/>
            <person name="Baroni T.J."/>
            <person name="Aanen D.K."/>
        </authorList>
    </citation>
    <scope>NUCLEOTIDE SEQUENCE</scope>
    <source>
        <strain evidence="10">AP01</strain>
        <tissue evidence="10">Mycelium</tissue>
    </source>
</reference>
<evidence type="ECO:0000313" key="11">
    <source>
        <dbReference type="Proteomes" id="UP000775547"/>
    </source>
</evidence>
<comment type="subcellular location">
    <subcellularLocation>
        <location evidence="1">Membrane</location>
        <topology evidence="1">Multi-pass membrane protein</topology>
    </subcellularLocation>
</comment>
<keyword evidence="3 6" id="KW-0812">Transmembrane</keyword>
<evidence type="ECO:0000256" key="3">
    <source>
        <dbReference type="ARBA" id="ARBA00022692"/>
    </source>
</evidence>
<evidence type="ECO:0000256" key="2">
    <source>
        <dbReference type="ARBA" id="ARBA00022448"/>
    </source>
</evidence>
<feature type="transmembrane region" description="Helical" evidence="6">
    <location>
        <begin position="323"/>
        <end position="345"/>
    </location>
</feature>
<evidence type="ECO:0000256" key="6">
    <source>
        <dbReference type="SAM" id="Phobius"/>
    </source>
</evidence>
<accession>A0A9P7G6Q4</accession>
<dbReference type="InterPro" id="IPR013525">
    <property type="entry name" value="ABC2_TM"/>
</dbReference>
<dbReference type="InterPro" id="IPR027417">
    <property type="entry name" value="P-loop_NTPase"/>
</dbReference>
<evidence type="ECO:0000256" key="4">
    <source>
        <dbReference type="ARBA" id="ARBA00022989"/>
    </source>
</evidence>
<evidence type="ECO:0000313" key="10">
    <source>
        <dbReference type="EMBL" id="KAG5644211.1"/>
    </source>
</evidence>
<dbReference type="Proteomes" id="UP000775547">
    <property type="component" value="Unassembled WGS sequence"/>
</dbReference>
<evidence type="ECO:0000259" key="9">
    <source>
        <dbReference type="Pfam" id="PF19055"/>
    </source>
</evidence>
<evidence type="ECO:0008006" key="12">
    <source>
        <dbReference type="Google" id="ProtNLM"/>
    </source>
</evidence>
<dbReference type="GO" id="GO:0016020">
    <property type="term" value="C:membrane"/>
    <property type="evidence" value="ECO:0007669"/>
    <property type="project" value="UniProtKB-SubCell"/>
</dbReference>
<feature type="domain" description="ABC-2 type transporter transmembrane" evidence="7">
    <location>
        <begin position="191"/>
        <end position="396"/>
    </location>
</feature>
<dbReference type="Pfam" id="PF01061">
    <property type="entry name" value="ABC2_membrane"/>
    <property type="match status" value="1"/>
</dbReference>
<dbReference type="GO" id="GO:0005524">
    <property type="term" value="F:ATP binding"/>
    <property type="evidence" value="ECO:0007669"/>
    <property type="project" value="InterPro"/>
</dbReference>
<keyword evidence="2" id="KW-0813">Transport</keyword>
<dbReference type="EMBL" id="JABCKV010000079">
    <property type="protein sequence ID" value="KAG5644211.1"/>
    <property type="molecule type" value="Genomic_DNA"/>
</dbReference>
<feature type="transmembrane region" description="Helical" evidence="6">
    <location>
        <begin position="210"/>
        <end position="231"/>
    </location>
</feature>
<feature type="domain" description="CDR ABC transporter" evidence="8">
    <location>
        <begin position="453"/>
        <end position="495"/>
    </location>
</feature>
<dbReference type="GO" id="GO:0140359">
    <property type="term" value="F:ABC-type transporter activity"/>
    <property type="evidence" value="ECO:0007669"/>
    <property type="project" value="InterPro"/>
</dbReference>
<comment type="caution">
    <text evidence="10">The sequence shown here is derived from an EMBL/GenBank/DDBJ whole genome shotgun (WGS) entry which is preliminary data.</text>
</comment>
<dbReference type="PANTHER" id="PTHR19241">
    <property type="entry name" value="ATP-BINDING CASSETTE TRANSPORTER"/>
    <property type="match status" value="1"/>
</dbReference>
<dbReference type="Gene3D" id="3.40.50.300">
    <property type="entry name" value="P-loop containing nucleotide triphosphate hydrolases"/>
    <property type="match status" value="1"/>
</dbReference>
<dbReference type="InterPro" id="IPR043926">
    <property type="entry name" value="ABCG_dom"/>
</dbReference>
<feature type="transmembrane region" description="Helical" evidence="6">
    <location>
        <begin position="473"/>
        <end position="494"/>
    </location>
</feature>
<dbReference type="OrthoDB" id="245989at2759"/>
<dbReference type="AlphaFoldDB" id="A0A9P7G6Q4"/>
<evidence type="ECO:0000256" key="5">
    <source>
        <dbReference type="ARBA" id="ARBA00023136"/>
    </source>
</evidence>
<dbReference type="SUPFAM" id="SSF52540">
    <property type="entry name" value="P-loop containing nucleoside triphosphate hydrolases"/>
    <property type="match status" value="1"/>
</dbReference>
<keyword evidence="5 6" id="KW-0472">Membrane</keyword>
<evidence type="ECO:0000259" key="8">
    <source>
        <dbReference type="Pfam" id="PF06422"/>
    </source>
</evidence>
<gene>
    <name evidence="10" type="ORF">DXG03_008874</name>
</gene>
<dbReference type="Pfam" id="PF06422">
    <property type="entry name" value="PDR_CDR"/>
    <property type="match status" value="1"/>
</dbReference>
<proteinExistence type="predicted"/>
<evidence type="ECO:0000259" key="7">
    <source>
        <dbReference type="Pfam" id="PF01061"/>
    </source>
</evidence>